<evidence type="ECO:0000256" key="1">
    <source>
        <dbReference type="SAM" id="MobiDB-lite"/>
    </source>
</evidence>
<dbReference type="EnsemblMetazoa" id="MDOA010167-RA">
    <property type="protein sequence ID" value="MDOA010167-PA"/>
    <property type="gene ID" value="MDOA010167"/>
</dbReference>
<proteinExistence type="predicted"/>
<feature type="compositionally biased region" description="Polar residues" evidence="1">
    <location>
        <begin position="82"/>
        <end position="119"/>
    </location>
</feature>
<accession>A0A1I8N042</accession>
<dbReference type="VEuPathDB" id="VectorBase:MDOMA2_009364"/>
<evidence type="ECO:0000313" key="3">
    <source>
        <dbReference type="EnsemblMetazoa" id="MDOA010167-PA"/>
    </source>
</evidence>
<feature type="region of interest" description="Disordered" evidence="1">
    <location>
        <begin position="81"/>
        <end position="119"/>
    </location>
</feature>
<sequence length="136" mass="15351">MNAASNSATNLRKRFSYHLLMVALIANLATGLSAAIEEDDDLPRDLWCTDVTEFCNRYLDLPRPECIAKLNEICIEEPLVQENASSNGEQSVGNTQPNEEPNHPANESQQGETDPPQWLQNLVSEVFNPKNRIWRK</sequence>
<dbReference type="AlphaFoldDB" id="A0A1I8N042"/>
<name>A0A1I8N042_MUSDO</name>
<feature type="signal peptide" evidence="2">
    <location>
        <begin position="1"/>
        <end position="35"/>
    </location>
</feature>
<protein>
    <submittedName>
        <fullName evidence="3">Uncharacterized protein</fullName>
    </submittedName>
</protein>
<organism evidence="3">
    <name type="scientific">Musca domestica</name>
    <name type="common">House fly</name>
    <dbReference type="NCBI Taxonomy" id="7370"/>
    <lineage>
        <taxon>Eukaryota</taxon>
        <taxon>Metazoa</taxon>
        <taxon>Ecdysozoa</taxon>
        <taxon>Arthropoda</taxon>
        <taxon>Hexapoda</taxon>
        <taxon>Insecta</taxon>
        <taxon>Pterygota</taxon>
        <taxon>Neoptera</taxon>
        <taxon>Endopterygota</taxon>
        <taxon>Diptera</taxon>
        <taxon>Brachycera</taxon>
        <taxon>Muscomorpha</taxon>
        <taxon>Muscoidea</taxon>
        <taxon>Muscidae</taxon>
        <taxon>Musca</taxon>
    </lineage>
</organism>
<keyword evidence="2" id="KW-0732">Signal</keyword>
<evidence type="ECO:0000256" key="2">
    <source>
        <dbReference type="SAM" id="SignalP"/>
    </source>
</evidence>
<reference evidence="3" key="1">
    <citation type="submission" date="2020-05" db="UniProtKB">
        <authorList>
            <consortium name="EnsemblMetazoa"/>
        </authorList>
    </citation>
    <scope>IDENTIFICATION</scope>
    <source>
        <strain evidence="3">Aabys</strain>
    </source>
</reference>
<dbReference type="VEuPathDB" id="VectorBase:MDOA010167"/>
<feature type="chain" id="PRO_5043523112" evidence="2">
    <location>
        <begin position="36"/>
        <end position="136"/>
    </location>
</feature>